<gene>
    <name evidence="3" type="ORF">BBAD15_g11819</name>
</gene>
<protein>
    <submittedName>
        <fullName evidence="3">Heterokaryon incompatibility protein 6, OR allele</fullName>
    </submittedName>
</protein>
<dbReference type="InterPro" id="IPR052895">
    <property type="entry name" value="HetReg/Transcr_Mod"/>
</dbReference>
<organism evidence="3 4">
    <name type="scientific">Beauveria bassiana D1-5</name>
    <dbReference type="NCBI Taxonomy" id="1245745"/>
    <lineage>
        <taxon>Eukaryota</taxon>
        <taxon>Fungi</taxon>
        <taxon>Dikarya</taxon>
        <taxon>Ascomycota</taxon>
        <taxon>Pezizomycotina</taxon>
        <taxon>Sordariomycetes</taxon>
        <taxon>Hypocreomycetidae</taxon>
        <taxon>Hypocreales</taxon>
        <taxon>Cordycipitaceae</taxon>
        <taxon>Beauveria</taxon>
    </lineage>
</organism>
<dbReference type="STRING" id="1245745.A0A0A2V636"/>
<evidence type="ECO:0000313" key="4">
    <source>
        <dbReference type="Proteomes" id="UP000030106"/>
    </source>
</evidence>
<evidence type="ECO:0000259" key="2">
    <source>
        <dbReference type="Pfam" id="PF06985"/>
    </source>
</evidence>
<dbReference type="Proteomes" id="UP000030106">
    <property type="component" value="Unassembled WGS sequence"/>
</dbReference>
<dbReference type="HOGENOM" id="CLU_004184_7_4_1"/>
<dbReference type="Pfam" id="PF06985">
    <property type="entry name" value="HET"/>
    <property type="match status" value="1"/>
</dbReference>
<sequence length="717" mass="82240">MATSYDNYEPLGSDDETRILTLLPGSFEDEAIRVTLDKIRLDGSVPEFDAVSYVWSDDCEHVEDIFQDVAPPRGIVIESQTVAVKANLHALLLHFRHNTEPRLLWVDAICINQADTREREQQVKLMSRIYSEARSTLMWVGLLANFGDCANTLIKHLMDWETPNLSTKKYREYRETVNPRADDGWMGLMALLHRAYWKRIWIVQEVLISRNPVLCFGYHHIPFRLFSSVIQYLEKDGVFFKDIRFEFQLILFSLVGNPSRQKGYIMNWPPKHMTRDPRQYATLLIREAGGPQVLLDWMYRPSVGTVLTAAKLCRLDSDHEAGRRLSLLQALIEARSRESTEDLDRVYAMLGLTSQARINVDYQITTNNLYTQVTKAIIETTHSLDILSACVKFRRYRTAQLTDKDDGLPSWIPDWRSYHPANGGYVLFDRIPCVRFSASGPSTPQVTTYKDGSRDVLRAAGRRLGSLCFTYPTSTDWQLPPAEDTIWKHIQDTWTFWSFFVRGKPAIAERLKRTKTARWFFRRSFFLERRNPPSPVYGDDVEQRVAWGTTQNLGVCKDHLTDDPEPYYHCPGPGKNVCPNAELVTEAYNRLRFSCPKFFISDTGHMGRGPYSLKEGDILVILCGAKVPFALRQEGSKFLLLGECYTLPSCAIARAWFLSKACLAYFACTPAAPFQVEATRKRDLLSAGLASEDDNSHYDENEVNSQSTKHRDHSRRM</sequence>
<name>A0A0A2V636_BEABA</name>
<comment type="caution">
    <text evidence="3">The sequence shown here is derived from an EMBL/GenBank/DDBJ whole genome shotgun (WGS) entry which is preliminary data.</text>
</comment>
<evidence type="ECO:0000256" key="1">
    <source>
        <dbReference type="SAM" id="MobiDB-lite"/>
    </source>
</evidence>
<dbReference type="EMBL" id="ANFO01001307">
    <property type="protein sequence ID" value="KGQ02958.1"/>
    <property type="molecule type" value="Genomic_DNA"/>
</dbReference>
<feature type="compositionally biased region" description="Basic residues" evidence="1">
    <location>
        <begin position="708"/>
        <end position="717"/>
    </location>
</feature>
<proteinExistence type="predicted"/>
<evidence type="ECO:0000313" key="3">
    <source>
        <dbReference type="EMBL" id="KGQ02958.1"/>
    </source>
</evidence>
<dbReference type="Pfam" id="PF26639">
    <property type="entry name" value="Het-6_barrel"/>
    <property type="match status" value="1"/>
</dbReference>
<accession>A0A0A2V636</accession>
<dbReference type="PANTHER" id="PTHR24148">
    <property type="entry name" value="ANKYRIN REPEAT DOMAIN-CONTAINING PROTEIN 39 HOMOLOG-RELATED"/>
    <property type="match status" value="1"/>
</dbReference>
<feature type="domain" description="Heterokaryon incompatibility" evidence="2">
    <location>
        <begin position="48"/>
        <end position="205"/>
    </location>
</feature>
<feature type="region of interest" description="Disordered" evidence="1">
    <location>
        <begin position="692"/>
        <end position="717"/>
    </location>
</feature>
<dbReference type="PANTHER" id="PTHR24148:SF64">
    <property type="entry name" value="HETEROKARYON INCOMPATIBILITY DOMAIN-CONTAINING PROTEIN"/>
    <property type="match status" value="1"/>
</dbReference>
<reference evidence="3 4" key="1">
    <citation type="submission" date="2012-10" db="EMBL/GenBank/DDBJ databases">
        <title>Genome sequencing and analysis of entomopathogenic fungi Beauveria bassiana D1-5.</title>
        <authorList>
            <person name="Li Q."/>
            <person name="Wang L."/>
            <person name="Zhang Z."/>
            <person name="Wang Q."/>
            <person name="Ren J."/>
            <person name="Wang M."/>
            <person name="Xu W."/>
            <person name="Wang J."/>
            <person name="Lu Y."/>
            <person name="Du Q."/>
            <person name="Sun Z."/>
        </authorList>
    </citation>
    <scope>NUCLEOTIDE SEQUENCE [LARGE SCALE GENOMIC DNA]</scope>
    <source>
        <strain evidence="3 4">D1-5</strain>
    </source>
</reference>
<dbReference type="AlphaFoldDB" id="A0A0A2V636"/>
<dbReference type="InterPro" id="IPR010730">
    <property type="entry name" value="HET"/>
</dbReference>